<keyword evidence="11 14" id="KW-0786">Thiamine pyrophosphate</keyword>
<dbReference type="InterPro" id="IPR012846">
    <property type="entry name" value="Acetolactate_synth_lsu"/>
</dbReference>
<feature type="domain" description="Thiamine pyrophosphate enzyme TPP-binding" evidence="16">
    <location>
        <begin position="384"/>
        <end position="532"/>
    </location>
</feature>
<dbReference type="STRING" id="706191.PANA_3829"/>
<dbReference type="InterPro" id="IPR039368">
    <property type="entry name" value="AHAS_TPP"/>
</dbReference>
<keyword evidence="8 14" id="KW-0479">Metal-binding</keyword>
<dbReference type="Pfam" id="PF00205">
    <property type="entry name" value="TPP_enzyme_M"/>
    <property type="match status" value="1"/>
</dbReference>
<dbReference type="InterPro" id="IPR012000">
    <property type="entry name" value="Thiamin_PyroP_enz_cen_dom"/>
</dbReference>
<comment type="cofactor">
    <cofactor evidence="14">
        <name>Mg(2+)</name>
        <dbReference type="ChEBI" id="CHEBI:18420"/>
    </cofactor>
    <text evidence="14">Binds 1 Mg(2+) ion per subunit.</text>
</comment>
<keyword evidence="19" id="KW-1185">Reference proteome</keyword>
<evidence type="ECO:0000256" key="4">
    <source>
        <dbReference type="ARBA" id="ARBA00011744"/>
    </source>
</evidence>
<dbReference type="GO" id="GO:0005948">
    <property type="term" value="C:acetolactate synthase complex"/>
    <property type="evidence" value="ECO:0007669"/>
    <property type="project" value="TreeGrafter"/>
</dbReference>
<evidence type="ECO:0000313" key="18">
    <source>
        <dbReference type="EMBL" id="ADD78996.1"/>
    </source>
</evidence>
<evidence type="ECO:0000256" key="1">
    <source>
        <dbReference type="ARBA" id="ARBA00004974"/>
    </source>
</evidence>
<dbReference type="AlphaFoldDB" id="D4GDV4"/>
<dbReference type="CDD" id="cd07035">
    <property type="entry name" value="TPP_PYR_POX_like"/>
    <property type="match status" value="1"/>
</dbReference>
<dbReference type="GO" id="GO:0000287">
    <property type="term" value="F:magnesium ion binding"/>
    <property type="evidence" value="ECO:0007669"/>
    <property type="project" value="UniProtKB-UniRule"/>
</dbReference>
<dbReference type="InterPro" id="IPR011766">
    <property type="entry name" value="TPP_enzyme_TPP-bd"/>
</dbReference>
<dbReference type="GO" id="GO:0009099">
    <property type="term" value="P:L-valine biosynthetic process"/>
    <property type="evidence" value="ECO:0007669"/>
    <property type="project" value="UniProtKB-UniPathway"/>
</dbReference>
<evidence type="ECO:0000256" key="8">
    <source>
        <dbReference type="ARBA" id="ARBA00022723"/>
    </source>
</evidence>
<evidence type="ECO:0000256" key="12">
    <source>
        <dbReference type="ARBA" id="ARBA00023304"/>
    </source>
</evidence>
<keyword evidence="12 14" id="KW-0100">Branched-chain amino acid biosynthesis</keyword>
<evidence type="ECO:0000256" key="2">
    <source>
        <dbReference type="ARBA" id="ARBA00005025"/>
    </source>
</evidence>
<dbReference type="Pfam" id="PF02776">
    <property type="entry name" value="TPP_enzyme_N"/>
    <property type="match status" value="1"/>
</dbReference>
<dbReference type="EC" id="2.2.1.6" evidence="14"/>
<evidence type="ECO:0000256" key="13">
    <source>
        <dbReference type="ARBA" id="ARBA00048670"/>
    </source>
</evidence>
<keyword evidence="7 14" id="KW-0808">Transferase</keyword>
<name>D4GDV4_PANAM</name>
<dbReference type="Proteomes" id="UP000001702">
    <property type="component" value="Chromosome"/>
</dbReference>
<keyword evidence="9" id="KW-0274">FAD</keyword>
<dbReference type="UniPathway" id="UPA00047">
    <property type="reaction ID" value="UER00055"/>
</dbReference>
<evidence type="ECO:0000259" key="17">
    <source>
        <dbReference type="Pfam" id="PF02776"/>
    </source>
</evidence>
<dbReference type="UniPathway" id="UPA00049">
    <property type="reaction ID" value="UER00059"/>
</dbReference>
<comment type="subunit">
    <text evidence="4">Dimer of large and small chains.</text>
</comment>
<dbReference type="SUPFAM" id="SSF52467">
    <property type="entry name" value="DHS-like NAD/FAD-binding domain"/>
    <property type="match status" value="1"/>
</dbReference>
<dbReference type="FunFam" id="3.40.50.970:FF:000007">
    <property type="entry name" value="Acetolactate synthase"/>
    <property type="match status" value="1"/>
</dbReference>
<accession>D4GDV4</accession>
<dbReference type="PANTHER" id="PTHR18968:SF142">
    <property type="entry name" value="ACETOLACTATE SYNTHASE"/>
    <property type="match status" value="1"/>
</dbReference>
<dbReference type="InterPro" id="IPR000399">
    <property type="entry name" value="TPP-bd_CS"/>
</dbReference>
<dbReference type="Gene3D" id="3.40.50.970">
    <property type="match status" value="2"/>
</dbReference>
<dbReference type="CDD" id="cd02015">
    <property type="entry name" value="TPP_AHAS"/>
    <property type="match status" value="1"/>
</dbReference>
<evidence type="ECO:0000256" key="14">
    <source>
        <dbReference type="RuleBase" id="RU003591"/>
    </source>
</evidence>
<evidence type="ECO:0000259" key="16">
    <source>
        <dbReference type="Pfam" id="PF02775"/>
    </source>
</evidence>
<evidence type="ECO:0000259" key="15">
    <source>
        <dbReference type="Pfam" id="PF00205"/>
    </source>
</evidence>
<evidence type="ECO:0000256" key="9">
    <source>
        <dbReference type="ARBA" id="ARBA00022827"/>
    </source>
</evidence>
<evidence type="ECO:0000256" key="6">
    <source>
        <dbReference type="ARBA" id="ARBA00022630"/>
    </source>
</evidence>
<dbReference type="InterPro" id="IPR029035">
    <property type="entry name" value="DHS-like_NAD/FAD-binding_dom"/>
</dbReference>
<evidence type="ECO:0000256" key="3">
    <source>
        <dbReference type="ARBA" id="ARBA00007812"/>
    </source>
</evidence>
<dbReference type="GO" id="GO:0050660">
    <property type="term" value="F:flavin adenine dinucleotide binding"/>
    <property type="evidence" value="ECO:0007669"/>
    <property type="project" value="InterPro"/>
</dbReference>
<dbReference type="NCBIfam" id="NF006524">
    <property type="entry name" value="PRK08978.1"/>
    <property type="match status" value="1"/>
</dbReference>
<dbReference type="KEGG" id="pam:PANA_3829"/>
<dbReference type="SUPFAM" id="SSF52518">
    <property type="entry name" value="Thiamin diphosphate-binding fold (THDP-binding)"/>
    <property type="match status" value="2"/>
</dbReference>
<dbReference type="InterPro" id="IPR029061">
    <property type="entry name" value="THDP-binding"/>
</dbReference>
<evidence type="ECO:0000256" key="10">
    <source>
        <dbReference type="ARBA" id="ARBA00022842"/>
    </source>
</evidence>
<keyword evidence="5 14" id="KW-0028">Amino-acid biosynthesis</keyword>
<dbReference type="EMBL" id="CP001875">
    <property type="protein sequence ID" value="ADD78996.1"/>
    <property type="molecule type" value="Genomic_DNA"/>
</dbReference>
<dbReference type="FunFam" id="3.40.50.970:FF:000016">
    <property type="entry name" value="Acetolactate synthase"/>
    <property type="match status" value="1"/>
</dbReference>
<feature type="domain" description="Thiamine pyrophosphate enzyme central" evidence="15">
    <location>
        <begin position="198"/>
        <end position="331"/>
    </location>
</feature>
<proteinExistence type="inferred from homology"/>
<keyword evidence="6" id="KW-0285">Flavoprotein</keyword>
<dbReference type="eggNOG" id="COG0028">
    <property type="taxonomic scope" value="Bacteria"/>
</dbReference>
<dbReference type="GO" id="GO:0003984">
    <property type="term" value="F:acetolactate synthase activity"/>
    <property type="evidence" value="ECO:0007669"/>
    <property type="project" value="UniProtKB-EC"/>
</dbReference>
<dbReference type="GO" id="GO:0009097">
    <property type="term" value="P:isoleucine biosynthetic process"/>
    <property type="evidence" value="ECO:0007669"/>
    <property type="project" value="UniProtKB-UniPathway"/>
</dbReference>
<gene>
    <name evidence="18" type="primary">ilvG</name>
    <name evidence="18" type="ordered locus">PANA_3829</name>
</gene>
<keyword evidence="10 14" id="KW-0460">Magnesium</keyword>
<evidence type="ECO:0000313" key="19">
    <source>
        <dbReference type="Proteomes" id="UP000001702"/>
    </source>
</evidence>
<dbReference type="PROSITE" id="PS00187">
    <property type="entry name" value="TPP_ENZYMES"/>
    <property type="match status" value="1"/>
</dbReference>
<comment type="similarity">
    <text evidence="3 14">Belongs to the TPP enzyme family.</text>
</comment>
<evidence type="ECO:0000256" key="5">
    <source>
        <dbReference type="ARBA" id="ARBA00022605"/>
    </source>
</evidence>
<dbReference type="Pfam" id="PF02775">
    <property type="entry name" value="TPP_enzyme_C"/>
    <property type="match status" value="1"/>
</dbReference>
<comment type="cofactor">
    <cofactor evidence="14">
        <name>thiamine diphosphate</name>
        <dbReference type="ChEBI" id="CHEBI:58937"/>
    </cofactor>
    <text evidence="14">Binds 1 thiamine pyrophosphate per subunit.</text>
</comment>
<sequence length="558" mass="59678">MFPSEYRRIAMTGAQWVVQALRAQGVDIVFGYPGGAIMPVYDALYDGGVEHLLCRHEQGAVMAAIGYARSTGKTGVCIATSGPGATNLITGLADAMMDSVPVVALTGQVASAFIGTDAFQEIDVLGLSLACTKHSFMVESLDELPSVMAEAFAIAQSGRPGPVLVDIPKDIQMAKGEPSPQLMPVEEVMSMPHQAIVEARAMMAQAKKPIFYVGGGVGMAQAVPALRALMQETGIPAVATLKGLGSVDAHSEGYLGMLGMHGTKAANLAVQSCDLLIAVGARFDDRVTGKLDTFAPLASVIHLDVDPAELNKLRRAHVSLQGDLNHVLPALSQPLQIQTWRDEVAALKAQHAWRYDHPGEAIYAPLLLKQLSDRKPANTVITTDVGQHQMWAAQHISCDAPEDFITSSGLGTMGFGLPAAIGAQVARPNDTVICVSGDGSIMMNIQELGTIKRGKLPVKILLLDNQRLGMVRQWQQLFFDGRYSETILTDNPDFLTLASAFDIPGQRITRKDQVDAALDALLSSEGPYFLHVSIDEHENVWPLVPPGASNANMMEKTV</sequence>
<reference evidence="18 19" key="1">
    <citation type="journal article" date="2010" name="J. Bacteriol.">
        <title>Genome sequence of Pantoea ananatis LMG20103, the causative agent of Eucalyptus blight and dieback.</title>
        <authorList>
            <person name="De Maayer P."/>
            <person name="Chan W.Y."/>
            <person name="Venter S.N."/>
            <person name="Toth I.K."/>
            <person name="Birch P.R."/>
            <person name="Joubert F."/>
            <person name="Coutinho T.A."/>
        </authorList>
    </citation>
    <scope>NUCLEOTIDE SEQUENCE [LARGE SCALE GENOMIC DNA]</scope>
    <source>
        <strain evidence="18 19">LMG 20103</strain>
    </source>
</reference>
<dbReference type="GO" id="GO:0030976">
    <property type="term" value="F:thiamine pyrophosphate binding"/>
    <property type="evidence" value="ECO:0007669"/>
    <property type="project" value="UniProtKB-UniRule"/>
</dbReference>
<dbReference type="NCBIfam" id="TIGR00118">
    <property type="entry name" value="acolac_lg"/>
    <property type="match status" value="1"/>
</dbReference>
<feature type="domain" description="Thiamine pyrophosphate enzyme N-terminal TPP-binding" evidence="17">
    <location>
        <begin position="11"/>
        <end position="125"/>
    </location>
</feature>
<dbReference type="Gene3D" id="3.40.50.1220">
    <property type="entry name" value="TPP-binding domain"/>
    <property type="match status" value="1"/>
</dbReference>
<organism evidence="18 19">
    <name type="scientific">Pantoea ananatis (strain LMG 20103)</name>
    <dbReference type="NCBI Taxonomy" id="706191"/>
    <lineage>
        <taxon>Bacteria</taxon>
        <taxon>Pseudomonadati</taxon>
        <taxon>Pseudomonadota</taxon>
        <taxon>Gammaproteobacteria</taxon>
        <taxon>Enterobacterales</taxon>
        <taxon>Erwiniaceae</taxon>
        <taxon>Pantoea</taxon>
    </lineage>
</organism>
<evidence type="ECO:0000256" key="7">
    <source>
        <dbReference type="ARBA" id="ARBA00022679"/>
    </source>
</evidence>
<dbReference type="InterPro" id="IPR012001">
    <property type="entry name" value="Thiamin_PyroP_enz_TPP-bd_dom"/>
</dbReference>
<comment type="catalytic activity">
    <reaction evidence="13 14">
        <text>2 pyruvate + H(+) = (2S)-2-acetolactate + CO2</text>
        <dbReference type="Rhea" id="RHEA:25249"/>
        <dbReference type="ChEBI" id="CHEBI:15361"/>
        <dbReference type="ChEBI" id="CHEBI:15378"/>
        <dbReference type="ChEBI" id="CHEBI:16526"/>
        <dbReference type="ChEBI" id="CHEBI:58476"/>
        <dbReference type="EC" id="2.2.1.6"/>
    </reaction>
</comment>
<protein>
    <recommendedName>
        <fullName evidence="14">Acetolactate synthase</fullName>
        <ecNumber evidence="14">2.2.1.6</ecNumber>
    </recommendedName>
</protein>
<dbReference type="PANTHER" id="PTHR18968">
    <property type="entry name" value="THIAMINE PYROPHOSPHATE ENZYMES"/>
    <property type="match status" value="1"/>
</dbReference>
<dbReference type="InterPro" id="IPR045229">
    <property type="entry name" value="TPP_enz"/>
</dbReference>
<comment type="pathway">
    <text evidence="2 14">Amino-acid biosynthesis; L-valine biosynthesis; L-valine from pyruvate: step 1/4.</text>
</comment>
<comment type="pathway">
    <text evidence="1 14">Amino-acid biosynthesis; L-isoleucine biosynthesis; L-isoleucine from 2-oxobutanoate: step 1/4.</text>
</comment>
<dbReference type="FunFam" id="3.40.50.1220:FF:000008">
    <property type="entry name" value="Acetolactate synthase"/>
    <property type="match status" value="1"/>
</dbReference>
<evidence type="ECO:0000256" key="11">
    <source>
        <dbReference type="ARBA" id="ARBA00023052"/>
    </source>
</evidence>
<dbReference type="HOGENOM" id="CLU_013748_1_2_6"/>